<protein>
    <submittedName>
        <fullName evidence="3">Predicted protein</fullName>
    </submittedName>
</protein>
<sequence>MSKTIKITNDTGGSITIKMNTEGILSDMGPPIGKQGHINVNVSDASYCEFWVYSCTSGGQSRQLVLSSNDLLKHKEVVIRTSAATGRQPNFTWEPVPSSAEGIMKLFRQSVGKAAKLRRPAVWWNLFCCQCLLSPLLIMLLGLPRRNINLALRLLLALAVKATSKSVGTENWRDRVNEHHGSISQFACSFHNPGVMSFHCSVTYVYPLTPFGVVCETKPSEARSVYATRMSRSPLRMWTMNQHSDISSSVVLVDSLQDVKFVDESASEGQICCQSWCCAIISRICSLSEVCSLDVIDRHEVEILLETDAGVFLLWARDLVMASLRTSID</sequence>
<evidence type="ECO:0000259" key="2">
    <source>
        <dbReference type="Pfam" id="PF24928"/>
    </source>
</evidence>
<reference evidence="3" key="1">
    <citation type="journal article" date="2008" name="Science">
        <title>The Physcomitrella genome reveals evolutionary insights into the conquest of land by plants.</title>
        <authorList>
            <person name="Rensing S."/>
            <person name="Lang D."/>
            <person name="Zimmer A."/>
            <person name="Terry A."/>
            <person name="Salamov A."/>
            <person name="Shapiro H."/>
            <person name="Nishiyama T."/>
            <person name="Perroud P.-F."/>
            <person name="Lindquist E."/>
            <person name="Kamisugi Y."/>
            <person name="Tanahashi T."/>
            <person name="Sakakibara K."/>
            <person name="Fujita T."/>
            <person name="Oishi K."/>
            <person name="Shin-I T."/>
            <person name="Kuroki Y."/>
            <person name="Toyoda A."/>
            <person name="Suzuki Y."/>
            <person name="Hashimoto A."/>
            <person name="Yamaguchi K."/>
            <person name="Sugano A."/>
            <person name="Kohara Y."/>
            <person name="Fujiyama A."/>
            <person name="Anterola A."/>
            <person name="Aoki S."/>
            <person name="Ashton N."/>
            <person name="Barbazuk W.B."/>
            <person name="Barker E."/>
            <person name="Bennetzen J."/>
            <person name="Bezanilla M."/>
            <person name="Blankenship R."/>
            <person name="Cho S.H."/>
            <person name="Dutcher S."/>
            <person name="Estelle M."/>
            <person name="Fawcett J.A."/>
            <person name="Gundlach H."/>
            <person name="Hanada K."/>
            <person name="Heyl A."/>
            <person name="Hicks K.A."/>
            <person name="Hugh J."/>
            <person name="Lohr M."/>
            <person name="Mayer K."/>
            <person name="Melkozernov A."/>
            <person name="Murata T."/>
            <person name="Nelson D."/>
            <person name="Pils B."/>
            <person name="Prigge M."/>
            <person name="Reiss B."/>
            <person name="Renner T."/>
            <person name="Rombauts S."/>
            <person name="Rushton P."/>
            <person name="Sanderfoot A."/>
            <person name="Schween G."/>
            <person name="Shiu S.-H."/>
            <person name="Stueber K."/>
            <person name="Theodoulou F.L."/>
            <person name="Tu H."/>
            <person name="Van de Peer Y."/>
            <person name="Verrier P.J."/>
            <person name="Waters E."/>
            <person name="Wood A."/>
            <person name="Yang L."/>
            <person name="Cove D."/>
            <person name="Cuming A."/>
            <person name="Hasebe M."/>
            <person name="Lucas S."/>
            <person name="Mishler D.B."/>
            <person name="Reski R."/>
            <person name="Grigoriev I."/>
            <person name="Quatrano R.S."/>
            <person name="Boore J.L."/>
        </authorList>
    </citation>
    <scope>NUCLEOTIDE SEQUENCE [LARGE SCALE GENOMIC DNA]</scope>
</reference>
<evidence type="ECO:0000256" key="1">
    <source>
        <dbReference type="SAM" id="Phobius"/>
    </source>
</evidence>
<evidence type="ECO:0000313" key="3">
    <source>
        <dbReference type="EMBL" id="EDQ50346.1"/>
    </source>
</evidence>
<name>A9U1U1_PHYPA</name>
<feature type="transmembrane region" description="Helical" evidence="1">
    <location>
        <begin position="122"/>
        <end position="143"/>
    </location>
</feature>
<proteinExistence type="predicted"/>
<organism>
    <name type="scientific">Physcomitrium patens</name>
    <name type="common">Spreading-leaved earth moss</name>
    <name type="synonym">Physcomitrella patens</name>
    <dbReference type="NCBI Taxonomy" id="3218"/>
    <lineage>
        <taxon>Eukaryota</taxon>
        <taxon>Viridiplantae</taxon>
        <taxon>Streptophyta</taxon>
        <taxon>Embryophyta</taxon>
        <taxon>Bryophyta</taxon>
        <taxon>Bryophytina</taxon>
        <taxon>Bryopsida</taxon>
        <taxon>Funariidae</taxon>
        <taxon>Funariales</taxon>
        <taxon>Funariaceae</taxon>
        <taxon>Physcomitrium</taxon>
    </lineage>
</organism>
<keyword evidence="1" id="KW-0812">Transmembrane</keyword>
<accession>A9U1U1</accession>
<feature type="domain" description="DUF7748" evidence="2">
    <location>
        <begin position="4"/>
        <end position="86"/>
    </location>
</feature>
<dbReference type="AlphaFoldDB" id="A9U1U1"/>
<gene>
    <name evidence="3" type="ORF">PHYPADRAFT_173206</name>
</gene>
<dbReference type="EMBL" id="DS545310">
    <property type="protein sequence ID" value="EDQ50346.1"/>
    <property type="molecule type" value="Genomic_DNA"/>
</dbReference>
<keyword evidence="1" id="KW-0472">Membrane</keyword>
<dbReference type="Pfam" id="PF24928">
    <property type="entry name" value="DUF7748"/>
    <property type="match status" value="1"/>
</dbReference>
<dbReference type="InterPro" id="IPR056650">
    <property type="entry name" value="DUF7748"/>
</dbReference>
<keyword evidence="1" id="KW-1133">Transmembrane helix</keyword>